<evidence type="ECO:0000313" key="2">
    <source>
        <dbReference type="EMBL" id="QWV98909.1"/>
    </source>
</evidence>
<dbReference type="EMBL" id="CP076724">
    <property type="protein sequence ID" value="QWV98909.1"/>
    <property type="molecule type" value="Genomic_DNA"/>
</dbReference>
<evidence type="ECO:0000256" key="1">
    <source>
        <dbReference type="SAM" id="Phobius"/>
    </source>
</evidence>
<evidence type="ECO:0000313" key="3">
    <source>
        <dbReference type="Proteomes" id="UP000683493"/>
    </source>
</evidence>
<reference evidence="2 3" key="1">
    <citation type="submission" date="2021-06" db="EMBL/GenBank/DDBJ databases">
        <title>Gemonas diversity in paddy soil.</title>
        <authorList>
            <person name="Liu G."/>
        </authorList>
    </citation>
    <scope>NUCLEOTIDE SEQUENCE [LARGE SCALE GENOMIC DNA]</scope>
    <source>
        <strain evidence="2 3">RG29</strain>
    </source>
</reference>
<keyword evidence="1" id="KW-1133">Transmembrane helix</keyword>
<keyword evidence="1" id="KW-0812">Transmembrane</keyword>
<feature type="transmembrane region" description="Helical" evidence="1">
    <location>
        <begin position="20"/>
        <end position="39"/>
    </location>
</feature>
<evidence type="ECO:0008006" key="4">
    <source>
        <dbReference type="Google" id="ProtNLM"/>
    </source>
</evidence>
<protein>
    <recommendedName>
        <fullName evidence="4">FecR protein domain-containing protein</fullName>
    </recommendedName>
</protein>
<keyword evidence="3" id="KW-1185">Reference proteome</keyword>
<proteinExistence type="predicted"/>
<name>A0ABX8JMK5_9BACT</name>
<sequence>MTPKGRLRKCAGVAAETGVALLLVLALFWLFIVLLFAVFPSGTPLKELVSDRGEPSPLARGGVKRPEAALQSLVRDVRCRRGDSVAWGDASEGMLLYNRDAIQTFDRSGATISFAPGDFLAMGSNSMVVVTRLNETVEGEPRSYRVHVEGELRGSFSAAKRVRLEVAAVGHLARVTPGASRFSFTPLGENATSLTVHAGEVRVRGEDRVVRVPARFGITLRRGVPLGPPLPLPASPRLKNDNLLYRFRELPPRVRFNWTGGEGVYHFQLSREPNFGRVLLDSRVNGSEFSAGTLEAGSYYWRVSRVEEGREGPFSRTGRCRLLQLLAPPELRVDFPPSTVGVGGFRLAGRCQPGSSVYVNGAAATMADDGSFSHELELRSGVNLIRVEAVDQAGNASYASRVVYGKE</sequence>
<keyword evidence="1" id="KW-0472">Membrane</keyword>
<gene>
    <name evidence="2" type="ORF">KP005_06420</name>
</gene>
<organism evidence="2 3">
    <name type="scientific">Geomonas diazotrophica</name>
    <dbReference type="NCBI Taxonomy" id="2843197"/>
    <lineage>
        <taxon>Bacteria</taxon>
        <taxon>Pseudomonadati</taxon>
        <taxon>Thermodesulfobacteriota</taxon>
        <taxon>Desulfuromonadia</taxon>
        <taxon>Geobacterales</taxon>
        <taxon>Geobacteraceae</taxon>
        <taxon>Geomonas</taxon>
    </lineage>
</organism>
<dbReference type="Pfam" id="PF09136">
    <property type="entry name" value="Glucodextran_B"/>
    <property type="match status" value="1"/>
</dbReference>
<accession>A0ABX8JMK5</accession>
<dbReference type="Proteomes" id="UP000683493">
    <property type="component" value="Chromosome"/>
</dbReference>